<dbReference type="Proteomes" id="UP001143400">
    <property type="component" value="Unassembled WGS sequence"/>
</dbReference>
<dbReference type="Proteomes" id="UP000758856">
    <property type="component" value="Unassembled WGS sequence"/>
</dbReference>
<dbReference type="Gene3D" id="3.40.190.150">
    <property type="entry name" value="Bordetella uptake gene, domain 1"/>
    <property type="match status" value="1"/>
</dbReference>
<evidence type="ECO:0000256" key="1">
    <source>
        <dbReference type="ARBA" id="ARBA00006987"/>
    </source>
</evidence>
<feature type="chain" id="PRO_5040861760" evidence="2">
    <location>
        <begin position="29"/>
        <end position="321"/>
    </location>
</feature>
<keyword evidence="2" id="KW-0732">Signal</keyword>
<evidence type="ECO:0000313" key="5">
    <source>
        <dbReference type="Proteomes" id="UP000758856"/>
    </source>
</evidence>
<dbReference type="PIRSF" id="PIRSF017082">
    <property type="entry name" value="YflP"/>
    <property type="match status" value="1"/>
</dbReference>
<dbReference type="Gene3D" id="3.40.190.10">
    <property type="entry name" value="Periplasmic binding protein-like II"/>
    <property type="match status" value="1"/>
</dbReference>
<dbReference type="CDD" id="cd07012">
    <property type="entry name" value="PBP2_Bug_TTT"/>
    <property type="match status" value="1"/>
</dbReference>
<dbReference type="PANTHER" id="PTHR42928:SF3">
    <property type="entry name" value="UPF0065 PROTEIN YFLP"/>
    <property type="match status" value="1"/>
</dbReference>
<evidence type="ECO:0000313" key="6">
    <source>
        <dbReference type="Proteomes" id="UP001143400"/>
    </source>
</evidence>
<dbReference type="RefSeq" id="WP_204948593.1">
    <property type="nucleotide sequence ID" value="NZ_BSFF01000002.1"/>
</dbReference>
<accession>A0A9W6IS16</accession>
<dbReference type="Pfam" id="PF03401">
    <property type="entry name" value="TctC"/>
    <property type="match status" value="1"/>
</dbReference>
<dbReference type="EMBL" id="JAFBCY010000001">
    <property type="protein sequence ID" value="MBM7850136.1"/>
    <property type="molecule type" value="Genomic_DNA"/>
</dbReference>
<organism evidence="3 6">
    <name type="scientific">Methylopila capsulata</name>
    <dbReference type="NCBI Taxonomy" id="61654"/>
    <lineage>
        <taxon>Bacteria</taxon>
        <taxon>Pseudomonadati</taxon>
        <taxon>Pseudomonadota</taxon>
        <taxon>Alphaproteobacteria</taxon>
        <taxon>Hyphomicrobiales</taxon>
        <taxon>Methylopilaceae</taxon>
        <taxon>Methylopila</taxon>
    </lineage>
</organism>
<dbReference type="AlphaFoldDB" id="A0A9W6IS16"/>
<reference evidence="3" key="1">
    <citation type="journal article" date="2014" name="Int. J. Syst. Evol. Microbiol.">
        <title>Complete genome sequence of Corynebacterium casei LMG S-19264T (=DSM 44701T), isolated from a smear-ripened cheese.</title>
        <authorList>
            <consortium name="US DOE Joint Genome Institute (JGI-PGF)"/>
            <person name="Walter F."/>
            <person name="Albersmeier A."/>
            <person name="Kalinowski J."/>
            <person name="Ruckert C."/>
        </authorList>
    </citation>
    <scope>NUCLEOTIDE SEQUENCE</scope>
    <source>
        <strain evidence="3">VKM B-1606</strain>
    </source>
</reference>
<dbReference type="PANTHER" id="PTHR42928">
    <property type="entry name" value="TRICARBOXYLATE-BINDING PROTEIN"/>
    <property type="match status" value="1"/>
</dbReference>
<gene>
    <name evidence="3" type="ORF">GCM10008170_14470</name>
    <name evidence="4" type="ORF">JOD31_000348</name>
</gene>
<comment type="similarity">
    <text evidence="1">Belongs to the UPF0065 (bug) family.</text>
</comment>
<dbReference type="InterPro" id="IPR006311">
    <property type="entry name" value="TAT_signal"/>
</dbReference>
<evidence type="ECO:0000256" key="2">
    <source>
        <dbReference type="SAM" id="SignalP"/>
    </source>
</evidence>
<dbReference type="SUPFAM" id="SSF53850">
    <property type="entry name" value="Periplasmic binding protein-like II"/>
    <property type="match status" value="1"/>
</dbReference>
<proteinExistence type="inferred from homology"/>
<sequence length="321" mass="33847">MLAPDRRTACRAIAALLAAGALPRAARAALNLEIIAPAALGDSLDQVARALAEGLNQMNGAVTAAVTNAPGQGGFTGLERFVNAPKTKPLLLATSLGTLGATILAKRALTLDDTVPVQRICGEHLVLLVPERSPLQTLGDLSAKLRQDPSKVLLAGRELGSASHMLCLSLARAYQLDPKAMRYIAIDEPGEMFRALMSGKIDVVAGGVPAYAQQLKGGSVRALAISAGARVDGFDAPTFRDSGVDLELVDWRGLAAPNTMDPSLVGQIAEAVALLMETPAWANALGRRHWLPLHLKREAYATFLGKERDRVAALYRDAGLI</sequence>
<dbReference type="PROSITE" id="PS51318">
    <property type="entry name" value="TAT"/>
    <property type="match status" value="1"/>
</dbReference>
<protein>
    <submittedName>
        <fullName evidence="4">Tricarboxylic transport membrane protein</fullName>
    </submittedName>
</protein>
<feature type="signal peptide" evidence="2">
    <location>
        <begin position="1"/>
        <end position="28"/>
    </location>
</feature>
<evidence type="ECO:0000313" key="4">
    <source>
        <dbReference type="EMBL" id="MBM7850136.1"/>
    </source>
</evidence>
<evidence type="ECO:0000313" key="3">
    <source>
        <dbReference type="EMBL" id="GLK55428.1"/>
    </source>
</evidence>
<reference evidence="4 5" key="2">
    <citation type="submission" date="2021-01" db="EMBL/GenBank/DDBJ databases">
        <title>Genomic Encyclopedia of Type Strains, Phase IV (KMG-IV): sequencing the most valuable type-strain genomes for metagenomic binning, comparative biology and taxonomic classification.</title>
        <authorList>
            <person name="Goeker M."/>
        </authorList>
    </citation>
    <scope>NUCLEOTIDE SEQUENCE [LARGE SCALE GENOMIC DNA]</scope>
    <source>
        <strain evidence="4 5">DSM 6130</strain>
    </source>
</reference>
<comment type="caution">
    <text evidence="3">The sequence shown here is derived from an EMBL/GenBank/DDBJ whole genome shotgun (WGS) entry which is preliminary data.</text>
</comment>
<name>A0A9W6IS16_9HYPH</name>
<keyword evidence="5" id="KW-1185">Reference proteome</keyword>
<dbReference type="InterPro" id="IPR005064">
    <property type="entry name" value="BUG"/>
</dbReference>
<dbReference type="InterPro" id="IPR042100">
    <property type="entry name" value="Bug_dom1"/>
</dbReference>
<dbReference type="EMBL" id="BSFF01000002">
    <property type="protein sequence ID" value="GLK55428.1"/>
    <property type="molecule type" value="Genomic_DNA"/>
</dbReference>
<reference evidence="3" key="3">
    <citation type="submission" date="2023-01" db="EMBL/GenBank/DDBJ databases">
        <authorList>
            <person name="Sun Q."/>
            <person name="Evtushenko L."/>
        </authorList>
    </citation>
    <scope>NUCLEOTIDE SEQUENCE</scope>
    <source>
        <strain evidence="3">VKM B-1606</strain>
    </source>
</reference>